<proteinExistence type="predicted"/>
<dbReference type="VEuPathDB" id="PiroplasmaDB:BBBOND_0401190"/>
<dbReference type="RefSeq" id="XP_012769813.1">
    <property type="nucleotide sequence ID" value="XM_012914359.1"/>
</dbReference>
<dbReference type="GeneID" id="24566168"/>
<sequence>MIPSVPHIDTNSFKNYIEIPNSGIRGLLSASTAKILTNSPIPFKEYVEGSQNAHHYPLSVLPRKLSAKLGGDVMVTTYDVHEKDYSLADGRRVMLSVIPTLKSQPSEVLLQKLQGKNTLLVVFSGDPPYADANNALEWHSAADFDVHKHLILNYACPVGMSHFYKRYVTTLASSLVNRCNFSCVMRKLSAEETIAFHQYRRSFTSVLLLDRYGYIRWHAVGKPTLEARYLLKEAYDQLRSEC</sequence>
<dbReference type="OrthoDB" id="1711136at2759"/>
<protein>
    <submittedName>
        <fullName evidence="1">Uncharacterized protein</fullName>
    </submittedName>
</protein>
<organism evidence="1 2">
    <name type="scientific">Babesia bigemina</name>
    <dbReference type="NCBI Taxonomy" id="5866"/>
    <lineage>
        <taxon>Eukaryota</taxon>
        <taxon>Sar</taxon>
        <taxon>Alveolata</taxon>
        <taxon>Apicomplexa</taxon>
        <taxon>Aconoidasida</taxon>
        <taxon>Piroplasmida</taxon>
        <taxon>Babesiidae</taxon>
        <taxon>Babesia</taxon>
    </lineage>
</organism>
<dbReference type="AlphaFoldDB" id="A0A061DC67"/>
<name>A0A061DC67_BABBI</name>
<gene>
    <name evidence="1" type="ORF">BBBOND_0401190</name>
</gene>
<reference evidence="2" key="1">
    <citation type="journal article" date="2014" name="Nucleic Acids Res.">
        <title>The evolutionary dynamics of variant antigen genes in Babesia reveal a history of genomic innovation underlying host-parasite interaction.</title>
        <authorList>
            <person name="Jackson A.P."/>
            <person name="Otto T.D."/>
            <person name="Darby A."/>
            <person name="Ramaprasad A."/>
            <person name="Xia D."/>
            <person name="Echaide I.E."/>
            <person name="Farber M."/>
            <person name="Gahlot S."/>
            <person name="Gamble J."/>
            <person name="Gupta D."/>
            <person name="Gupta Y."/>
            <person name="Jackson L."/>
            <person name="Malandrin L."/>
            <person name="Malas T.B."/>
            <person name="Moussa E."/>
            <person name="Nair M."/>
            <person name="Reid A.J."/>
            <person name="Sanders M."/>
            <person name="Sharma J."/>
            <person name="Tracey A."/>
            <person name="Quail M.A."/>
            <person name="Weir W."/>
            <person name="Wastling J.M."/>
            <person name="Hall N."/>
            <person name="Willadsen P."/>
            <person name="Lingelbach K."/>
            <person name="Shiels B."/>
            <person name="Tait A."/>
            <person name="Berriman M."/>
            <person name="Allred D.R."/>
            <person name="Pain A."/>
        </authorList>
    </citation>
    <scope>NUCLEOTIDE SEQUENCE [LARGE SCALE GENOMIC DNA]</scope>
    <source>
        <strain evidence="2">Bond</strain>
    </source>
</reference>
<dbReference type="EMBL" id="LK391710">
    <property type="protein sequence ID" value="CDR97627.1"/>
    <property type="molecule type" value="Genomic_DNA"/>
</dbReference>
<dbReference type="KEGG" id="bbig:BBBOND_0401190"/>
<evidence type="ECO:0000313" key="1">
    <source>
        <dbReference type="EMBL" id="CDR97627.1"/>
    </source>
</evidence>
<dbReference type="OMA" id="NNALEWH"/>
<keyword evidence="2" id="KW-1185">Reference proteome</keyword>
<accession>A0A061DC67</accession>
<dbReference type="Proteomes" id="UP000033188">
    <property type="component" value="Chromosome 4"/>
</dbReference>
<evidence type="ECO:0000313" key="2">
    <source>
        <dbReference type="Proteomes" id="UP000033188"/>
    </source>
</evidence>